<feature type="transmembrane region" description="Helical" evidence="6">
    <location>
        <begin position="97"/>
        <end position="116"/>
    </location>
</feature>
<dbReference type="SUPFAM" id="SSF103481">
    <property type="entry name" value="Multidrug resistance efflux transporter EmrE"/>
    <property type="match status" value="1"/>
</dbReference>
<protein>
    <submittedName>
        <fullName evidence="7">1213_t:CDS:1</fullName>
    </submittedName>
</protein>
<dbReference type="PANTHER" id="PTHR28668">
    <property type="entry name" value="TRANSMEMBRANE PROTEIN 234"/>
    <property type="match status" value="1"/>
</dbReference>
<comment type="subcellular location">
    <subcellularLocation>
        <location evidence="1">Membrane</location>
        <topology evidence="1">Multi-pass membrane protein</topology>
    </subcellularLocation>
</comment>
<gene>
    <name evidence="7" type="ORF">FCALED_LOCUS5235</name>
</gene>
<keyword evidence="3 6" id="KW-0812">Transmembrane</keyword>
<sequence>MFYFYFRKYYWFYLSKGLEKIKRDNWIEQTAWEIEFLVTRWQFMLPLILNISGSLIYYHTLGQSDLSLAVPITNSLTFIFTTLAASLLGEEIGSKKTWIGIAFVVIGVGLCVGSKVQ</sequence>
<dbReference type="Gene3D" id="1.10.3730.20">
    <property type="match status" value="1"/>
</dbReference>
<keyword evidence="4 6" id="KW-1133">Transmembrane helix</keyword>
<evidence type="ECO:0000256" key="5">
    <source>
        <dbReference type="ARBA" id="ARBA00023136"/>
    </source>
</evidence>
<evidence type="ECO:0000256" key="2">
    <source>
        <dbReference type="ARBA" id="ARBA00005977"/>
    </source>
</evidence>
<dbReference type="EMBL" id="CAJVPQ010001106">
    <property type="protein sequence ID" value="CAG8532329.1"/>
    <property type="molecule type" value="Genomic_DNA"/>
</dbReference>
<dbReference type="GO" id="GO:0016020">
    <property type="term" value="C:membrane"/>
    <property type="evidence" value="ECO:0007669"/>
    <property type="project" value="UniProtKB-SubCell"/>
</dbReference>
<evidence type="ECO:0000256" key="1">
    <source>
        <dbReference type="ARBA" id="ARBA00004141"/>
    </source>
</evidence>
<evidence type="ECO:0000256" key="3">
    <source>
        <dbReference type="ARBA" id="ARBA00022692"/>
    </source>
</evidence>
<reference evidence="7" key="1">
    <citation type="submission" date="2021-06" db="EMBL/GenBank/DDBJ databases">
        <authorList>
            <person name="Kallberg Y."/>
            <person name="Tangrot J."/>
            <person name="Rosling A."/>
        </authorList>
    </citation>
    <scope>NUCLEOTIDE SEQUENCE</scope>
    <source>
        <strain evidence="7">UK204</strain>
    </source>
</reference>
<evidence type="ECO:0000313" key="7">
    <source>
        <dbReference type="EMBL" id="CAG8532329.1"/>
    </source>
</evidence>
<organism evidence="7 8">
    <name type="scientific">Funneliformis caledonium</name>
    <dbReference type="NCBI Taxonomy" id="1117310"/>
    <lineage>
        <taxon>Eukaryota</taxon>
        <taxon>Fungi</taxon>
        <taxon>Fungi incertae sedis</taxon>
        <taxon>Mucoromycota</taxon>
        <taxon>Glomeromycotina</taxon>
        <taxon>Glomeromycetes</taxon>
        <taxon>Glomerales</taxon>
        <taxon>Glomeraceae</taxon>
        <taxon>Funneliformis</taxon>
    </lineage>
</organism>
<dbReference type="OrthoDB" id="43458at2759"/>
<keyword evidence="5 6" id="KW-0472">Membrane</keyword>
<dbReference type="PANTHER" id="PTHR28668:SF1">
    <property type="entry name" value="TRANSMEMBRANE PROTEIN 234"/>
    <property type="match status" value="1"/>
</dbReference>
<dbReference type="InterPro" id="IPR037185">
    <property type="entry name" value="EmrE-like"/>
</dbReference>
<accession>A0A9N9AJ40</accession>
<dbReference type="AlphaFoldDB" id="A0A9N9AJ40"/>
<dbReference type="Proteomes" id="UP000789570">
    <property type="component" value="Unassembled WGS sequence"/>
</dbReference>
<proteinExistence type="inferred from homology"/>
<evidence type="ECO:0000256" key="6">
    <source>
        <dbReference type="SAM" id="Phobius"/>
    </source>
</evidence>
<dbReference type="Pfam" id="PF10639">
    <property type="entry name" value="TMEM234"/>
    <property type="match status" value="1"/>
</dbReference>
<evidence type="ECO:0000313" key="8">
    <source>
        <dbReference type="Proteomes" id="UP000789570"/>
    </source>
</evidence>
<comment type="caution">
    <text evidence="7">The sequence shown here is derived from an EMBL/GenBank/DDBJ whole genome shotgun (WGS) entry which is preliminary data.</text>
</comment>
<feature type="transmembrane region" description="Helical" evidence="6">
    <location>
        <begin position="66"/>
        <end position="85"/>
    </location>
</feature>
<evidence type="ECO:0000256" key="4">
    <source>
        <dbReference type="ARBA" id="ARBA00022989"/>
    </source>
</evidence>
<keyword evidence="8" id="KW-1185">Reference proteome</keyword>
<comment type="similarity">
    <text evidence="2">Belongs to the TMEM234 family.</text>
</comment>
<dbReference type="InterPro" id="IPR018908">
    <property type="entry name" value="TMEM234"/>
</dbReference>
<name>A0A9N9AJ40_9GLOM</name>